<keyword evidence="2" id="KW-1185">Reference proteome</keyword>
<dbReference type="RefSeq" id="WP_346750058.1">
    <property type="nucleotide sequence ID" value="NZ_JAUJEA010000001.1"/>
</dbReference>
<dbReference type="Gene3D" id="3.30.70.1290">
    <property type="entry name" value="Transposase IS200-like"/>
    <property type="match status" value="1"/>
</dbReference>
<sequence length="189" mass="22926">MELNKEVKHGARKSRMFLNEVYFWTDTIKDWKHLLKQDQFKEIILNSWNFLVKKKKIVAYGFVIMPNHLHVIWEMLASNGREMPHASFNKFTSHMFLEELKVHNQNLLQEFISNNMADRNHRFWQRDPLAILMDSKAKIEQKLDYIHLNPLQEQWNLTKDPEDYKWSSAKYYASGVDDFRFLSHYKDKF</sequence>
<proteinExistence type="predicted"/>
<accession>A0ABT8KH32</accession>
<organism evidence="1 2">
    <name type="scientific">Splendidivirga corallicola</name>
    <dbReference type="NCBI Taxonomy" id="3051826"/>
    <lineage>
        <taxon>Bacteria</taxon>
        <taxon>Pseudomonadati</taxon>
        <taxon>Bacteroidota</taxon>
        <taxon>Cytophagia</taxon>
        <taxon>Cytophagales</taxon>
        <taxon>Splendidivirgaceae</taxon>
        <taxon>Splendidivirga</taxon>
    </lineage>
</organism>
<evidence type="ECO:0000313" key="2">
    <source>
        <dbReference type="Proteomes" id="UP001172082"/>
    </source>
</evidence>
<gene>
    <name evidence="1" type="ORF">QQ008_01630</name>
</gene>
<name>A0ABT8KH32_9BACT</name>
<dbReference type="EMBL" id="JAUJEA010000001">
    <property type="protein sequence ID" value="MDN5200031.1"/>
    <property type="molecule type" value="Genomic_DNA"/>
</dbReference>
<protein>
    <submittedName>
        <fullName evidence="1">Transposase</fullName>
    </submittedName>
</protein>
<evidence type="ECO:0000313" key="1">
    <source>
        <dbReference type="EMBL" id="MDN5200031.1"/>
    </source>
</evidence>
<dbReference type="SUPFAM" id="SSF143422">
    <property type="entry name" value="Transposase IS200-like"/>
    <property type="match status" value="1"/>
</dbReference>
<comment type="caution">
    <text evidence="1">The sequence shown here is derived from an EMBL/GenBank/DDBJ whole genome shotgun (WGS) entry which is preliminary data.</text>
</comment>
<dbReference type="Proteomes" id="UP001172082">
    <property type="component" value="Unassembled WGS sequence"/>
</dbReference>
<reference evidence="1" key="1">
    <citation type="submission" date="2023-06" db="EMBL/GenBank/DDBJ databases">
        <title>Genomic of Parafulvivirga corallium.</title>
        <authorList>
            <person name="Wang G."/>
        </authorList>
    </citation>
    <scope>NUCLEOTIDE SEQUENCE</scope>
    <source>
        <strain evidence="1">BMA10</strain>
    </source>
</reference>
<dbReference type="InterPro" id="IPR036515">
    <property type="entry name" value="Transposase_17_sf"/>
</dbReference>